<dbReference type="Pfam" id="PF08659">
    <property type="entry name" value="KR"/>
    <property type="match status" value="1"/>
</dbReference>
<reference evidence="10" key="1">
    <citation type="submission" date="2023-03" db="EMBL/GenBank/DDBJ databases">
        <title>Massive genome expansion in bonnet fungi (Mycena s.s.) driven by repeated elements and novel gene families across ecological guilds.</title>
        <authorList>
            <consortium name="Lawrence Berkeley National Laboratory"/>
            <person name="Harder C.B."/>
            <person name="Miyauchi S."/>
            <person name="Viragh M."/>
            <person name="Kuo A."/>
            <person name="Thoen E."/>
            <person name="Andreopoulos B."/>
            <person name="Lu D."/>
            <person name="Skrede I."/>
            <person name="Drula E."/>
            <person name="Henrissat B."/>
            <person name="Morin E."/>
            <person name="Kohler A."/>
            <person name="Barry K."/>
            <person name="LaButti K."/>
            <person name="Morin E."/>
            <person name="Salamov A."/>
            <person name="Lipzen A."/>
            <person name="Mereny Z."/>
            <person name="Hegedus B."/>
            <person name="Baldrian P."/>
            <person name="Stursova M."/>
            <person name="Weitz H."/>
            <person name="Taylor A."/>
            <person name="Grigoriev I.V."/>
            <person name="Nagy L.G."/>
            <person name="Martin F."/>
            <person name="Kauserud H."/>
        </authorList>
    </citation>
    <scope>NUCLEOTIDE SEQUENCE</scope>
    <source>
        <strain evidence="10">CBHHK182m</strain>
    </source>
</reference>
<dbReference type="Pfam" id="PF00109">
    <property type="entry name" value="ketoacyl-synt"/>
    <property type="match status" value="1"/>
</dbReference>
<dbReference type="InterPro" id="IPR014043">
    <property type="entry name" value="Acyl_transferase_dom"/>
</dbReference>
<dbReference type="InterPro" id="IPR029063">
    <property type="entry name" value="SAM-dependent_MTases_sf"/>
</dbReference>
<evidence type="ECO:0000259" key="8">
    <source>
        <dbReference type="PROSITE" id="PS52004"/>
    </source>
</evidence>
<keyword evidence="11" id="KW-1185">Reference proteome</keyword>
<feature type="region of interest" description="C-terminal hotdog fold" evidence="7">
    <location>
        <begin position="995"/>
        <end position="1139"/>
    </location>
</feature>
<accession>A0AAD7K3D9</accession>
<feature type="active site" description="Proton donor; for dehydratase activity" evidence="7">
    <location>
        <position position="1054"/>
    </location>
</feature>
<dbReference type="Pfam" id="PF02801">
    <property type="entry name" value="Ketoacyl-synt_C"/>
    <property type="match status" value="1"/>
</dbReference>
<feature type="active site" description="Proton acceptor; for dehydratase activity" evidence="7">
    <location>
        <position position="906"/>
    </location>
</feature>
<dbReference type="InterPro" id="IPR014031">
    <property type="entry name" value="Ketoacyl_synth_C"/>
</dbReference>
<dbReference type="PANTHER" id="PTHR43775:SF37">
    <property type="entry name" value="SI:DKEY-61P9.11"/>
    <property type="match status" value="1"/>
</dbReference>
<dbReference type="InterPro" id="IPR050091">
    <property type="entry name" value="PKS_NRPS_Biosynth_Enz"/>
</dbReference>
<dbReference type="CDD" id="cd00833">
    <property type="entry name" value="PKS"/>
    <property type="match status" value="1"/>
</dbReference>
<feature type="domain" description="PKS/mFAS DH" evidence="9">
    <location>
        <begin position="866"/>
        <end position="1139"/>
    </location>
</feature>
<comment type="pathway">
    <text evidence="1">Secondary metabolite biosynthesis.</text>
</comment>
<dbReference type="InterPro" id="IPR006162">
    <property type="entry name" value="Ppantetheine_attach_site"/>
</dbReference>
<dbReference type="InterPro" id="IPR013968">
    <property type="entry name" value="PKS_KR"/>
</dbReference>
<dbReference type="PROSITE" id="PS52004">
    <property type="entry name" value="KS3_2"/>
    <property type="match status" value="1"/>
</dbReference>
<dbReference type="InterPro" id="IPR001227">
    <property type="entry name" value="Ac_transferase_dom_sf"/>
</dbReference>
<dbReference type="SUPFAM" id="SSF53335">
    <property type="entry name" value="S-adenosyl-L-methionine-dependent methyltransferases"/>
    <property type="match status" value="1"/>
</dbReference>
<feature type="domain" description="Ketosynthase family 3 (KS3)" evidence="8">
    <location>
        <begin position="5"/>
        <end position="418"/>
    </location>
</feature>
<dbReference type="Proteomes" id="UP001215598">
    <property type="component" value="Unassembled WGS sequence"/>
</dbReference>
<dbReference type="PANTHER" id="PTHR43775">
    <property type="entry name" value="FATTY ACID SYNTHASE"/>
    <property type="match status" value="1"/>
</dbReference>
<dbReference type="InterPro" id="IPR013217">
    <property type="entry name" value="Methyltransf_12"/>
</dbReference>
<keyword evidence="5" id="KW-0843">Virulence</keyword>
<dbReference type="SUPFAM" id="SSF51735">
    <property type="entry name" value="NAD(P)-binding Rossmann-fold domains"/>
    <property type="match status" value="1"/>
</dbReference>
<dbReference type="Gene3D" id="3.40.47.10">
    <property type="match status" value="1"/>
</dbReference>
<evidence type="ECO:0000256" key="5">
    <source>
        <dbReference type="ARBA" id="ARBA00023026"/>
    </source>
</evidence>
<dbReference type="GO" id="GO:0006633">
    <property type="term" value="P:fatty acid biosynthetic process"/>
    <property type="evidence" value="ECO:0007669"/>
    <property type="project" value="InterPro"/>
</dbReference>
<dbReference type="InterPro" id="IPR016039">
    <property type="entry name" value="Thiolase-like"/>
</dbReference>
<keyword evidence="6" id="KW-0511">Multifunctional enzyme</keyword>
<dbReference type="InterPro" id="IPR016035">
    <property type="entry name" value="Acyl_Trfase/lysoPLipase"/>
</dbReference>
<dbReference type="Gene3D" id="3.10.129.110">
    <property type="entry name" value="Polyketide synthase dehydratase"/>
    <property type="match status" value="1"/>
</dbReference>
<dbReference type="PROSITE" id="PS52019">
    <property type="entry name" value="PKS_MFAS_DH"/>
    <property type="match status" value="1"/>
</dbReference>
<dbReference type="InterPro" id="IPR036291">
    <property type="entry name" value="NAD(P)-bd_dom_sf"/>
</dbReference>
<evidence type="ECO:0000256" key="6">
    <source>
        <dbReference type="ARBA" id="ARBA00023268"/>
    </source>
</evidence>
<dbReference type="PROSITE" id="PS00606">
    <property type="entry name" value="KS3_1"/>
    <property type="match status" value="1"/>
</dbReference>
<dbReference type="Pfam" id="PF00698">
    <property type="entry name" value="Acyl_transf_1"/>
    <property type="match status" value="1"/>
</dbReference>
<evidence type="ECO:0000256" key="7">
    <source>
        <dbReference type="PROSITE-ProRule" id="PRU01363"/>
    </source>
</evidence>
<dbReference type="SUPFAM" id="SSF47336">
    <property type="entry name" value="ACP-like"/>
    <property type="match status" value="1"/>
</dbReference>
<sequence>MMNLEDKVAIVGIAAQLPSGEHSPDDFDYTSFWDFLLAGSTAHEPLKKVMPDFPRILPDVQIPTHGAFLKNVSEFDNLAFGLSTRDARITPYSARRVLKLAFQALEDSGIDYRGRKIGCFVSGNRPMAMGEIFDGDGSFSFAPSSAANRISYALDLTGPSVYLDTACSSSLTALHLAIGAIEKGDCSAALVGAAQVNRDTYEWESYSQAGVLAADGMSRPLDAAAAGFGRGEGGVAIVLKSLKDAVKDNDRIYGVVLGSAINATGGEMPLNVPHGLRQQECIQEACRRAGISPDDVDYVELHGTGTPIGDPIEANAAAQVFATERTIVFGTLKGNIGHLECAAFLASLVKACAILEHRIIPPTVNFTNPSPAIRWDNFHIKVPVEPIPLGCRSASGRPIISVSAYAIGGAAGHLVLQAPPSSNKARSVATNSTLFIIGGLSSSVVDQIFDYVSHLDAADLGTLRDCAVVLSRRARQLPWRKYFTIPSGGVIVPTTLIPRATPRLAFVFSGQGPQHLEMGRQLFNEYPVFRETIMLLDDVYRRVQGVSLIESTGLFAGASPFPDAQEQTWSATATVCAITMLQCALFDLLQSVGIVPDIILGHSAGETAAIYASGAGPKEMAMEIAIQRGEALSHVEGTGVGMATLACNAERASELMAQITARSAGVLELACFNAPSSVAVSGSASLLDELVTIAKHAGIFTKIVPMRIPAHSSLVDCIKEDFLSRMNLIFDRYTGSHSPRIPVYSTCHENQLVDFFDAHYFWDNCRNTVLFDKAISHSLSASPVFLEISCHPVLSPYIFAHGVDENRVFCPMQKIAGKRAPATIATTTESQLFLATLGRLSLLGINSLDLSGLYGGSASKSKFMDHPLAVRSIPEAKSLPNPKAQSVSQGIQPGGLRINLPTLAEHVINGEPILPATGFIELVLNSGARTLWDVEFLSMLSLSGDTPEVALQRLDAIWSITTGVNDKVHARGLMDKLPPTPVPSAVNCEDIFDRLPFLNFEDFYSSLEPLAAFGPRFRRVLRCHGTPLEIVAEILGPTDIELSSGSLLHPEIIDASLHFMLHPDLSKNPPGVIDLPSKIGHFVFYNQIRGTGSLFSHMILRHWKPNTRHYDVFVRDSFGLPICEFRDLVVAKFRSTGPHTVNRRFDYVFQPVAIDGRIASLVASSRVRPGTDGIGPLFEALDSCAIDMLSKSLRNHVSIGDEESRRRYFAFAQGAVARTRSPQPPETSVALQNKWPHHFEVTKRVAAVHESVFENSQSAVAALYSDDLMTKYYSTNSDCSPVAHDATQAISVILQTLRASGKKVVKILEVGAGTGLLTAMVIKELQRHADLTFEYTVTDISYALVANVVRSVASEGITLIPKSYDLSRDPHPQGIQPECYDLALAHHVLHATRSVNPCLVSLRSTLVPGGYLLAVELNGTAWDERPGSLWLDCIFGSFSEWFGYTDGRKHCALSPSQWEDHLQTANFDHIQTCVESGGIGHEFFLVAQRSITSSTSELHTVDPRRIYPYQFGKEIELQTRLRNLNAATSNTIYVVAKRGQDGDAALGLCAALRQERPLWTVRLAIFESLVDYSNPVPHLAGQINLFNSGESVISFDHRGAVHVPRVALLPPPPSPSQDSGQDQIHVRLIRWAGVVGLYDGFLAQVAESEHSQLPVGKYVAGIAPPSSAECIAVSANRLIPASIDSDGDFVAQLVGTLLISLISLPSSGHLLRMAVAIENCVLSRMLTQHALDVPGIRIIQTESTDCALFERFDILVTDSVTYAQNPHLRRWIPRSGRMFQWDVLLADTIRADPGYIQRTLSLAEPVSAAIPSPPTAPAGLPTFGAAPPFRGDRIYVLLGGIGGLGIDLAVWMYQRGARNLVLTSRRGLESLDPYRDALTTAKVAYLKSLDDLHIQFEKCDATDFDQMKSLVGDFALPIAGCIHMTLVLSDALFFNQTRDTFRRVHDSKIKVFEVFAAHIAIESLDFFVALSSFCGLLGIPGQTNYASACTALDGILARYPNAFSLITPGILDAGYLDRASDVPHKDTIASLSAEALWACLEDGLRKLDEGPFNQYIPDFDWTPVRRRFQIPPICGLLAGTSAAESFTVAEVDAGRDGLRARVLELLEVSAEDFDATQPLTTYGLDSISAARLAAILRPHVSVSQMQLLGGVTWSGIERQLGTVA</sequence>
<dbReference type="SMART" id="SM00822">
    <property type="entry name" value="PKS_KR"/>
    <property type="match status" value="1"/>
</dbReference>
<dbReference type="InterPro" id="IPR032821">
    <property type="entry name" value="PKS_assoc"/>
</dbReference>
<dbReference type="InterPro" id="IPR016036">
    <property type="entry name" value="Malonyl_transacylase_ACP-bd"/>
</dbReference>
<evidence type="ECO:0000313" key="10">
    <source>
        <dbReference type="EMBL" id="KAJ7776328.1"/>
    </source>
</evidence>
<dbReference type="SUPFAM" id="SSF53901">
    <property type="entry name" value="Thiolase-like"/>
    <property type="match status" value="1"/>
</dbReference>
<dbReference type="InterPro" id="IPR009081">
    <property type="entry name" value="PP-bd_ACP"/>
</dbReference>
<dbReference type="Pfam" id="PF00550">
    <property type="entry name" value="PP-binding"/>
    <property type="match status" value="1"/>
</dbReference>
<gene>
    <name evidence="10" type="ORF">B0H16DRAFT_1879673</name>
</gene>
<feature type="region of interest" description="N-terminal hotdog fold" evidence="7">
    <location>
        <begin position="866"/>
        <end position="981"/>
    </location>
</feature>
<comment type="caution">
    <text evidence="10">The sequence shown here is derived from an EMBL/GenBank/DDBJ whole genome shotgun (WGS) entry which is preliminary data.</text>
</comment>
<dbReference type="EMBL" id="JARKIB010000009">
    <property type="protein sequence ID" value="KAJ7776328.1"/>
    <property type="molecule type" value="Genomic_DNA"/>
</dbReference>
<name>A0AAD7K3D9_9AGAR</name>
<dbReference type="Pfam" id="PF08242">
    <property type="entry name" value="Methyltransf_12"/>
    <property type="match status" value="1"/>
</dbReference>
<dbReference type="InterPro" id="IPR020807">
    <property type="entry name" value="PKS_DH"/>
</dbReference>
<proteinExistence type="predicted"/>
<dbReference type="GO" id="GO:0004312">
    <property type="term" value="F:fatty acid synthase activity"/>
    <property type="evidence" value="ECO:0007669"/>
    <property type="project" value="TreeGrafter"/>
</dbReference>
<dbReference type="InterPro" id="IPR020841">
    <property type="entry name" value="PKS_Beta-ketoAc_synthase_dom"/>
</dbReference>
<evidence type="ECO:0000313" key="11">
    <source>
        <dbReference type="Proteomes" id="UP001215598"/>
    </source>
</evidence>
<keyword evidence="3" id="KW-0597">Phosphoprotein</keyword>
<dbReference type="SMART" id="SM00825">
    <property type="entry name" value="PKS_KS"/>
    <property type="match status" value="1"/>
</dbReference>
<evidence type="ECO:0000256" key="1">
    <source>
        <dbReference type="ARBA" id="ARBA00005179"/>
    </source>
</evidence>
<dbReference type="Gene3D" id="3.40.50.720">
    <property type="entry name" value="NAD(P)-binding Rossmann-like Domain"/>
    <property type="match status" value="1"/>
</dbReference>
<evidence type="ECO:0008006" key="12">
    <source>
        <dbReference type="Google" id="ProtNLM"/>
    </source>
</evidence>
<dbReference type="InterPro" id="IPR049900">
    <property type="entry name" value="PKS_mFAS_DH"/>
</dbReference>
<dbReference type="InterPro" id="IPR042104">
    <property type="entry name" value="PKS_dehydratase_sf"/>
</dbReference>
<dbReference type="Pfam" id="PF16197">
    <property type="entry name" value="KAsynt_C_assoc"/>
    <property type="match status" value="1"/>
</dbReference>
<dbReference type="InterPro" id="IPR014030">
    <property type="entry name" value="Ketoacyl_synth_N"/>
</dbReference>
<dbReference type="InterPro" id="IPR057326">
    <property type="entry name" value="KR_dom"/>
</dbReference>
<dbReference type="InterPro" id="IPR036736">
    <property type="entry name" value="ACP-like_sf"/>
</dbReference>
<organism evidence="10 11">
    <name type="scientific">Mycena metata</name>
    <dbReference type="NCBI Taxonomy" id="1033252"/>
    <lineage>
        <taxon>Eukaryota</taxon>
        <taxon>Fungi</taxon>
        <taxon>Dikarya</taxon>
        <taxon>Basidiomycota</taxon>
        <taxon>Agaricomycotina</taxon>
        <taxon>Agaricomycetes</taxon>
        <taxon>Agaricomycetidae</taxon>
        <taxon>Agaricales</taxon>
        <taxon>Marasmiineae</taxon>
        <taxon>Mycenaceae</taxon>
        <taxon>Mycena</taxon>
    </lineage>
</organism>
<dbReference type="Gene3D" id="1.10.1200.10">
    <property type="entry name" value="ACP-like"/>
    <property type="match status" value="1"/>
</dbReference>
<dbReference type="Gene3D" id="3.40.366.10">
    <property type="entry name" value="Malonyl-Coenzyme A Acyl Carrier Protein, domain 2"/>
    <property type="match status" value="1"/>
</dbReference>
<evidence type="ECO:0000259" key="9">
    <source>
        <dbReference type="PROSITE" id="PS52019"/>
    </source>
</evidence>
<dbReference type="SUPFAM" id="SSF52151">
    <property type="entry name" value="FabD/lysophospholipase-like"/>
    <property type="match status" value="1"/>
</dbReference>
<dbReference type="SUPFAM" id="SSF55048">
    <property type="entry name" value="Probable ACP-binding domain of malonyl-CoA ACP transacylase"/>
    <property type="match status" value="1"/>
</dbReference>
<keyword evidence="4" id="KW-0808">Transferase</keyword>
<dbReference type="GO" id="GO:0004315">
    <property type="term" value="F:3-oxoacyl-[acyl-carrier-protein] synthase activity"/>
    <property type="evidence" value="ECO:0007669"/>
    <property type="project" value="InterPro"/>
</dbReference>
<evidence type="ECO:0000256" key="3">
    <source>
        <dbReference type="ARBA" id="ARBA00022553"/>
    </source>
</evidence>
<dbReference type="PROSITE" id="PS00012">
    <property type="entry name" value="PHOSPHOPANTETHEINE"/>
    <property type="match status" value="1"/>
</dbReference>
<dbReference type="Gene3D" id="3.40.50.150">
    <property type="entry name" value="Vaccinia Virus protein VP39"/>
    <property type="match status" value="1"/>
</dbReference>
<dbReference type="SMART" id="SM00826">
    <property type="entry name" value="PKS_DH"/>
    <property type="match status" value="1"/>
</dbReference>
<evidence type="ECO:0000256" key="2">
    <source>
        <dbReference type="ARBA" id="ARBA00022450"/>
    </source>
</evidence>
<dbReference type="GO" id="GO:0044550">
    <property type="term" value="P:secondary metabolite biosynthetic process"/>
    <property type="evidence" value="ECO:0007669"/>
    <property type="project" value="UniProtKB-ARBA"/>
</dbReference>
<dbReference type="SMART" id="SM00827">
    <property type="entry name" value="PKS_AT"/>
    <property type="match status" value="1"/>
</dbReference>
<dbReference type="InterPro" id="IPR018201">
    <property type="entry name" value="Ketoacyl_synth_AS"/>
</dbReference>
<protein>
    <recommendedName>
        <fullName evidence="12">Polyketide synthase</fullName>
    </recommendedName>
</protein>
<evidence type="ECO:0000256" key="4">
    <source>
        <dbReference type="ARBA" id="ARBA00022679"/>
    </source>
</evidence>
<keyword evidence="2" id="KW-0596">Phosphopantetheine</keyword>